<feature type="chain" id="PRO_5002174567" description="chitin deacetylase" evidence="14">
    <location>
        <begin position="18"/>
        <end position="379"/>
    </location>
</feature>
<feature type="signal peptide" evidence="14">
    <location>
        <begin position="1"/>
        <end position="17"/>
    </location>
</feature>
<evidence type="ECO:0000256" key="9">
    <source>
        <dbReference type="ARBA" id="ARBA00023288"/>
    </source>
</evidence>
<dbReference type="Pfam" id="PF01522">
    <property type="entry name" value="Polysacc_deac_1"/>
    <property type="match status" value="1"/>
</dbReference>
<dbReference type="STRING" id="765440.A0A0C3GJI0"/>
<dbReference type="GO" id="GO:0071555">
    <property type="term" value="P:cell wall organization"/>
    <property type="evidence" value="ECO:0007669"/>
    <property type="project" value="UniProtKB-KW"/>
</dbReference>
<dbReference type="AlphaFoldDB" id="A0A0C3GJI0"/>
<dbReference type="InParanoid" id="A0A0C3GJI0"/>
<dbReference type="GO" id="GO:0000272">
    <property type="term" value="P:polysaccharide catabolic process"/>
    <property type="evidence" value="ECO:0007669"/>
    <property type="project" value="UniProtKB-KW"/>
</dbReference>
<dbReference type="SUPFAM" id="SSF88713">
    <property type="entry name" value="Glycoside hydrolase/deacetylase"/>
    <property type="match status" value="1"/>
</dbReference>
<proteinExistence type="predicted"/>
<evidence type="ECO:0000256" key="6">
    <source>
        <dbReference type="ARBA" id="ARBA00023136"/>
    </source>
</evidence>
<dbReference type="GO" id="GO:0004099">
    <property type="term" value="F:chitin deacetylase activity"/>
    <property type="evidence" value="ECO:0007669"/>
    <property type="project" value="UniProtKB-EC"/>
</dbReference>
<dbReference type="GO" id="GO:0098552">
    <property type="term" value="C:side of membrane"/>
    <property type="evidence" value="ECO:0007669"/>
    <property type="project" value="UniProtKB-KW"/>
</dbReference>
<dbReference type="GO" id="GO:0005886">
    <property type="term" value="C:plasma membrane"/>
    <property type="evidence" value="ECO:0007669"/>
    <property type="project" value="UniProtKB-SubCell"/>
</dbReference>
<sequence>MICVVAAVLFGLSLAEAAILPERSVITDHTSAGSLGGKWYHRDDHPAHALFKRQSIPGDGVTYPAIGSKQWLSAYPQGLPDTSKLPQEWVNALNAAVAAGKIPDLAPSTNNAAGLPTYGSLKPTSPEVCSGTYQCQIAGDIWAAPDGFLGCGFDDGPLPPSPRLYEFLQQQNQRATHFFIGENMLQYWQEFQQAITNGDDIAVHTWTHPYMTTLTNIELVAQFGWTMEIIHNSTGGRLPRFWRPPYGDSDVRVHAIAKELFGLTAIFWNQDTNDWMLPGGTTLAKINTSMTKWLTGPKSPGLIILEHELSNDSVQAFIDAYPVMKANGWNITSTAELAGNVPYQNADSSTAPVTPANGVIVGDINSSEAPSTSSATSAP</sequence>
<evidence type="ECO:0000256" key="4">
    <source>
        <dbReference type="ARBA" id="ARBA00022622"/>
    </source>
</evidence>
<evidence type="ECO:0000313" key="16">
    <source>
        <dbReference type="EMBL" id="KIM90801.1"/>
    </source>
</evidence>
<name>A0A0C3GJI0_PILCF</name>
<dbReference type="PROSITE" id="PS51677">
    <property type="entry name" value="NODB"/>
    <property type="match status" value="1"/>
</dbReference>
<gene>
    <name evidence="16" type="ORF">PILCRDRAFT_148593</name>
</gene>
<comment type="subcellular location">
    <subcellularLocation>
        <location evidence="2">Cell membrane</location>
        <topology evidence="2">Lipid-anchor</topology>
        <topology evidence="2">GPI-anchor</topology>
    </subcellularLocation>
</comment>
<keyword evidence="6" id="KW-0472">Membrane</keyword>
<organism evidence="16 17">
    <name type="scientific">Piloderma croceum (strain F 1598)</name>
    <dbReference type="NCBI Taxonomy" id="765440"/>
    <lineage>
        <taxon>Eukaryota</taxon>
        <taxon>Fungi</taxon>
        <taxon>Dikarya</taxon>
        <taxon>Basidiomycota</taxon>
        <taxon>Agaricomycotina</taxon>
        <taxon>Agaricomycetes</taxon>
        <taxon>Agaricomycetidae</taxon>
        <taxon>Atheliales</taxon>
        <taxon>Atheliaceae</taxon>
        <taxon>Piloderma</taxon>
    </lineage>
</organism>
<evidence type="ECO:0000256" key="13">
    <source>
        <dbReference type="ARBA" id="ARBA00048494"/>
    </source>
</evidence>
<dbReference type="OrthoDB" id="407355at2759"/>
<keyword evidence="3" id="KW-1003">Cell membrane</keyword>
<evidence type="ECO:0000256" key="5">
    <source>
        <dbReference type="ARBA" id="ARBA00023024"/>
    </source>
</evidence>
<dbReference type="PANTHER" id="PTHR10587">
    <property type="entry name" value="GLYCOSYL TRANSFERASE-RELATED"/>
    <property type="match status" value="1"/>
</dbReference>
<keyword evidence="4" id="KW-0325">Glycoprotein</keyword>
<reference evidence="17" key="2">
    <citation type="submission" date="2015-01" db="EMBL/GenBank/DDBJ databases">
        <title>Evolutionary Origins and Diversification of the Mycorrhizal Mutualists.</title>
        <authorList>
            <consortium name="DOE Joint Genome Institute"/>
            <consortium name="Mycorrhizal Genomics Consortium"/>
            <person name="Kohler A."/>
            <person name="Kuo A."/>
            <person name="Nagy L.G."/>
            <person name="Floudas D."/>
            <person name="Copeland A."/>
            <person name="Barry K.W."/>
            <person name="Cichocki N."/>
            <person name="Veneault-Fourrey C."/>
            <person name="LaButti K."/>
            <person name="Lindquist E.A."/>
            <person name="Lipzen A."/>
            <person name="Lundell T."/>
            <person name="Morin E."/>
            <person name="Murat C."/>
            <person name="Riley R."/>
            <person name="Ohm R."/>
            <person name="Sun H."/>
            <person name="Tunlid A."/>
            <person name="Henrissat B."/>
            <person name="Grigoriev I.V."/>
            <person name="Hibbett D.S."/>
            <person name="Martin F."/>
        </authorList>
    </citation>
    <scope>NUCLEOTIDE SEQUENCE [LARGE SCALE GENOMIC DNA]</scope>
    <source>
        <strain evidence="17">F 1598</strain>
    </source>
</reference>
<dbReference type="EC" id="3.5.1.41" evidence="12"/>
<dbReference type="PANTHER" id="PTHR10587:SF135">
    <property type="entry name" value="CHITIN DEACETYLASE 3"/>
    <property type="match status" value="1"/>
</dbReference>
<accession>A0A0C3GJI0</accession>
<dbReference type="Proteomes" id="UP000054166">
    <property type="component" value="Unassembled WGS sequence"/>
</dbReference>
<dbReference type="GO" id="GO:0009272">
    <property type="term" value="P:fungal-type cell wall biogenesis"/>
    <property type="evidence" value="ECO:0007669"/>
    <property type="project" value="UniProtKB-ARBA"/>
</dbReference>
<dbReference type="InterPro" id="IPR011330">
    <property type="entry name" value="Glyco_hydro/deAcase_b/a-brl"/>
</dbReference>
<evidence type="ECO:0000256" key="14">
    <source>
        <dbReference type="SAM" id="SignalP"/>
    </source>
</evidence>
<dbReference type="InterPro" id="IPR002509">
    <property type="entry name" value="NODB_dom"/>
</dbReference>
<keyword evidence="10" id="KW-0961">Cell wall biogenesis/degradation</keyword>
<evidence type="ECO:0000313" key="17">
    <source>
        <dbReference type="Proteomes" id="UP000054166"/>
    </source>
</evidence>
<evidence type="ECO:0000256" key="3">
    <source>
        <dbReference type="ARBA" id="ARBA00022475"/>
    </source>
</evidence>
<dbReference type="EMBL" id="KN832972">
    <property type="protein sequence ID" value="KIM90801.1"/>
    <property type="molecule type" value="Genomic_DNA"/>
</dbReference>
<keyword evidence="9" id="KW-0449">Lipoprotein</keyword>
<keyword evidence="7" id="KW-0119">Carbohydrate metabolism</keyword>
<reference evidence="16 17" key="1">
    <citation type="submission" date="2014-04" db="EMBL/GenBank/DDBJ databases">
        <authorList>
            <consortium name="DOE Joint Genome Institute"/>
            <person name="Kuo A."/>
            <person name="Tarkka M."/>
            <person name="Buscot F."/>
            <person name="Kohler A."/>
            <person name="Nagy L.G."/>
            <person name="Floudas D."/>
            <person name="Copeland A."/>
            <person name="Barry K.W."/>
            <person name="Cichocki N."/>
            <person name="Veneault-Fourrey C."/>
            <person name="LaButti K."/>
            <person name="Lindquist E.A."/>
            <person name="Lipzen A."/>
            <person name="Lundell T."/>
            <person name="Morin E."/>
            <person name="Murat C."/>
            <person name="Sun H."/>
            <person name="Tunlid A."/>
            <person name="Henrissat B."/>
            <person name="Grigoriev I.V."/>
            <person name="Hibbett D.S."/>
            <person name="Martin F."/>
            <person name="Nordberg H.P."/>
            <person name="Cantor M.N."/>
            <person name="Hua S.X."/>
        </authorList>
    </citation>
    <scope>NUCLEOTIDE SEQUENCE [LARGE SCALE GENOMIC DNA]</scope>
    <source>
        <strain evidence="16 17">F 1598</strain>
    </source>
</reference>
<protein>
    <recommendedName>
        <fullName evidence="12">chitin deacetylase</fullName>
        <ecNumber evidence="12">3.5.1.41</ecNumber>
    </recommendedName>
</protein>
<keyword evidence="4" id="KW-0336">GPI-anchor</keyword>
<keyword evidence="8" id="KW-0170">Cobalt</keyword>
<keyword evidence="14" id="KW-0732">Signal</keyword>
<keyword evidence="17" id="KW-1185">Reference proteome</keyword>
<evidence type="ECO:0000259" key="15">
    <source>
        <dbReference type="PROSITE" id="PS51677"/>
    </source>
</evidence>
<evidence type="ECO:0000256" key="10">
    <source>
        <dbReference type="ARBA" id="ARBA00023316"/>
    </source>
</evidence>
<evidence type="ECO:0000256" key="7">
    <source>
        <dbReference type="ARBA" id="ARBA00023277"/>
    </source>
</evidence>
<comment type="cofactor">
    <cofactor evidence="1">
        <name>Co(2+)</name>
        <dbReference type="ChEBI" id="CHEBI:48828"/>
    </cofactor>
</comment>
<evidence type="ECO:0000256" key="8">
    <source>
        <dbReference type="ARBA" id="ARBA00023285"/>
    </source>
</evidence>
<evidence type="ECO:0000256" key="1">
    <source>
        <dbReference type="ARBA" id="ARBA00001941"/>
    </source>
</evidence>
<evidence type="ECO:0000256" key="11">
    <source>
        <dbReference type="ARBA" id="ARBA00023326"/>
    </source>
</evidence>
<keyword evidence="5" id="KW-0146">Chitin degradation</keyword>
<evidence type="ECO:0000256" key="12">
    <source>
        <dbReference type="ARBA" id="ARBA00024056"/>
    </source>
</evidence>
<comment type="catalytic activity">
    <reaction evidence="13">
        <text>[(1-&gt;4)-N-acetyl-beta-D-glucosaminyl](n) + n H2O = chitosan + n acetate</text>
        <dbReference type="Rhea" id="RHEA:10464"/>
        <dbReference type="Rhea" id="RHEA-COMP:9593"/>
        <dbReference type="Rhea" id="RHEA-COMP:9597"/>
        <dbReference type="ChEBI" id="CHEBI:15377"/>
        <dbReference type="ChEBI" id="CHEBI:17029"/>
        <dbReference type="ChEBI" id="CHEBI:30089"/>
        <dbReference type="ChEBI" id="CHEBI:57704"/>
        <dbReference type="EC" id="3.5.1.41"/>
    </reaction>
    <physiologicalReaction direction="left-to-right" evidence="13">
        <dbReference type="Rhea" id="RHEA:10465"/>
    </physiologicalReaction>
</comment>
<dbReference type="Gene3D" id="3.20.20.370">
    <property type="entry name" value="Glycoside hydrolase/deacetylase"/>
    <property type="match status" value="1"/>
</dbReference>
<evidence type="ECO:0000256" key="2">
    <source>
        <dbReference type="ARBA" id="ARBA00004609"/>
    </source>
</evidence>
<dbReference type="HOGENOM" id="CLU_042090_2_0_1"/>
<keyword evidence="11" id="KW-0624">Polysaccharide degradation</keyword>
<dbReference type="GO" id="GO:0006032">
    <property type="term" value="P:chitin catabolic process"/>
    <property type="evidence" value="ECO:0007669"/>
    <property type="project" value="UniProtKB-KW"/>
</dbReference>
<dbReference type="InterPro" id="IPR050248">
    <property type="entry name" value="Polysacc_deacetylase_ArnD"/>
</dbReference>
<feature type="domain" description="NodB homology" evidence="15">
    <location>
        <begin position="147"/>
        <end position="332"/>
    </location>
</feature>